<name>A0A820H5J0_9BILA</name>
<reference evidence="3" key="1">
    <citation type="submission" date="2021-02" db="EMBL/GenBank/DDBJ databases">
        <authorList>
            <person name="Nowell W R."/>
        </authorList>
    </citation>
    <scope>NUCLEOTIDE SEQUENCE</scope>
</reference>
<dbReference type="EMBL" id="CAJNYT010002842">
    <property type="protein sequence ID" value="CAF3496764.1"/>
    <property type="molecule type" value="Genomic_DNA"/>
</dbReference>
<dbReference type="Proteomes" id="UP000663848">
    <property type="component" value="Unassembled WGS sequence"/>
</dbReference>
<dbReference type="Proteomes" id="UP000663872">
    <property type="component" value="Unassembled WGS sequence"/>
</dbReference>
<evidence type="ECO:0000313" key="3">
    <source>
        <dbReference type="EMBL" id="CAF4287349.1"/>
    </source>
</evidence>
<comment type="caution">
    <text evidence="3">The sequence shown here is derived from an EMBL/GenBank/DDBJ whole genome shotgun (WGS) entry which is preliminary data.</text>
</comment>
<dbReference type="AlphaFoldDB" id="A0A820H5J0"/>
<accession>A0A820H5J0</accession>
<dbReference type="OrthoDB" id="10070064at2759"/>
<sequence length="416" mass="48114">MALPSFQLCDISSCIHESYTMCHCCHLQICAMNPDEQKNRLDPQVTLLVDKIAALTNRISSSDLPFLVALEQWRVESQQTLDSYYHEKRQNFLNSRLEEFNRLRTSIKELIRRTAATQENITTMKTSINSIEKELTQVQFNFRPLSIDDNLIIRCTQDLLPFPPSRQQIELPDCSYAVLASNKQHLLVHREPTLCLFDRQLTIIKETQWPLDDISDICWSSILNRFIVVNCKYVFILDEKTMVLELVVSSDTVNWIRGTCSDTILYLSTEGVGSSIFEYTLMPSSVLLKEWQSPMTCTNNEWIEDLKFQNGFLGLVIGSCTNSDARLELRSSTTLISLWSIQLEEIYSMYPVRCCPIVDQQWMVVAFRNPKIFHISKDGQLLNTDQQYRSPSNICQIGNDLLAIWDRKCIFLQSLF</sequence>
<evidence type="ECO:0000313" key="2">
    <source>
        <dbReference type="EMBL" id="CAF3496764.1"/>
    </source>
</evidence>
<gene>
    <name evidence="2" type="ORF">GRG538_LOCUS17338</name>
    <name evidence="4" type="ORF">QYT958_LOCUS23136</name>
    <name evidence="1" type="ORF">TIS948_LOCUS19305</name>
    <name evidence="3" type="ORF">UJA718_LOCUS11783</name>
</gene>
<evidence type="ECO:0000313" key="4">
    <source>
        <dbReference type="EMBL" id="CAF4788484.1"/>
    </source>
</evidence>
<dbReference type="EMBL" id="CAJNXB010003371">
    <property type="protein sequence ID" value="CAF3311274.1"/>
    <property type="molecule type" value="Genomic_DNA"/>
</dbReference>
<dbReference type="Proteomes" id="UP000663873">
    <property type="component" value="Unassembled WGS sequence"/>
</dbReference>
<dbReference type="Proteomes" id="UP000663825">
    <property type="component" value="Unassembled WGS sequence"/>
</dbReference>
<organism evidence="3 5">
    <name type="scientific">Rotaria socialis</name>
    <dbReference type="NCBI Taxonomy" id="392032"/>
    <lineage>
        <taxon>Eukaryota</taxon>
        <taxon>Metazoa</taxon>
        <taxon>Spiralia</taxon>
        <taxon>Gnathifera</taxon>
        <taxon>Rotifera</taxon>
        <taxon>Eurotatoria</taxon>
        <taxon>Bdelloidea</taxon>
        <taxon>Philodinida</taxon>
        <taxon>Philodinidae</taxon>
        <taxon>Rotaria</taxon>
    </lineage>
</organism>
<evidence type="ECO:0000313" key="5">
    <source>
        <dbReference type="Proteomes" id="UP000663873"/>
    </source>
</evidence>
<dbReference type="EMBL" id="CAJOBR010004609">
    <property type="protein sequence ID" value="CAF4788484.1"/>
    <property type="molecule type" value="Genomic_DNA"/>
</dbReference>
<proteinExistence type="predicted"/>
<evidence type="ECO:0000313" key="1">
    <source>
        <dbReference type="EMBL" id="CAF3311274.1"/>
    </source>
</evidence>
<dbReference type="EMBL" id="CAJOBP010001475">
    <property type="protein sequence ID" value="CAF4287349.1"/>
    <property type="molecule type" value="Genomic_DNA"/>
</dbReference>
<protein>
    <submittedName>
        <fullName evidence="3">Uncharacterized protein</fullName>
    </submittedName>
</protein>
<keyword evidence="5" id="KW-1185">Reference proteome</keyword>